<dbReference type="Proteomes" id="UP000190648">
    <property type="component" value="Unassembled WGS sequence"/>
</dbReference>
<comment type="caution">
    <text evidence="1">The sequence shown here is derived from an EMBL/GenBank/DDBJ whole genome shotgun (WGS) entry which is preliminary data.</text>
</comment>
<gene>
    <name evidence="1" type="ORF">AV530_017139</name>
</gene>
<protein>
    <submittedName>
        <fullName evidence="1">Uncharacterized protein</fullName>
    </submittedName>
</protein>
<dbReference type="AlphaFoldDB" id="A0A1V4JFC3"/>
<dbReference type="EMBL" id="LSYS01007721">
    <property type="protein sequence ID" value="OPJ70764.1"/>
    <property type="molecule type" value="Genomic_DNA"/>
</dbReference>
<name>A0A1V4JFC3_PATFA</name>
<evidence type="ECO:0000313" key="2">
    <source>
        <dbReference type="Proteomes" id="UP000190648"/>
    </source>
</evidence>
<sequence>MVLVSKCKLSLCVVDTEIKSCYTRFGGNLVLQVTVSWKMGQIVVRPTSAVVFPLQGHFIPVEFTLLHLISFCLSSFSKGQ</sequence>
<reference evidence="1 2" key="1">
    <citation type="submission" date="2016-02" db="EMBL/GenBank/DDBJ databases">
        <title>Band-tailed pigeon sequencing and assembly.</title>
        <authorList>
            <person name="Soares A.E."/>
            <person name="Novak B.J."/>
            <person name="Rice E.S."/>
            <person name="O'Connell B."/>
            <person name="Chang D."/>
            <person name="Weber S."/>
            <person name="Shapiro B."/>
        </authorList>
    </citation>
    <scope>NUCLEOTIDE SEQUENCE [LARGE SCALE GENOMIC DNA]</scope>
    <source>
        <strain evidence="1">BTP2013</strain>
        <tissue evidence="1">Blood</tissue>
    </source>
</reference>
<organism evidence="1 2">
    <name type="scientific">Patagioenas fasciata monilis</name>
    <dbReference type="NCBI Taxonomy" id="372326"/>
    <lineage>
        <taxon>Eukaryota</taxon>
        <taxon>Metazoa</taxon>
        <taxon>Chordata</taxon>
        <taxon>Craniata</taxon>
        <taxon>Vertebrata</taxon>
        <taxon>Euteleostomi</taxon>
        <taxon>Archelosauria</taxon>
        <taxon>Archosauria</taxon>
        <taxon>Dinosauria</taxon>
        <taxon>Saurischia</taxon>
        <taxon>Theropoda</taxon>
        <taxon>Coelurosauria</taxon>
        <taxon>Aves</taxon>
        <taxon>Neognathae</taxon>
        <taxon>Neoaves</taxon>
        <taxon>Columbimorphae</taxon>
        <taxon>Columbiformes</taxon>
        <taxon>Columbidae</taxon>
        <taxon>Patagioenas</taxon>
    </lineage>
</organism>
<keyword evidence="2" id="KW-1185">Reference proteome</keyword>
<evidence type="ECO:0000313" key="1">
    <source>
        <dbReference type="EMBL" id="OPJ70764.1"/>
    </source>
</evidence>
<proteinExistence type="predicted"/>
<accession>A0A1V4JFC3</accession>